<sequence>MFIDVAHQLVLIDATFRTLAFNWLSLALLFSFSHKQYLRSADCSTRNFSSTTFLASFRFFFSEIMMNNIEQLLEAAKILEKRDEAKKRSSTPIKMVKKSTRRSPSYSRTTHNQLEKNRRAHLRDCLELLKDLVPSPPEHQKATTLALLQSAQQYIKVLQASEKEAIENKRKLAQEQMFLRRKLLLLRGGNELKRPRSSEGDSTTSEEIDVENDEETGYASGESEDLCSNESVVSEGSDGGLTVNTRLDIRVS</sequence>
<keyword evidence="9" id="KW-1185">Reference proteome</keyword>
<reference evidence="8" key="1">
    <citation type="submission" date="2022-11" db="UniProtKB">
        <authorList>
            <consortium name="EnsemblMetazoa"/>
        </authorList>
    </citation>
    <scope>IDENTIFICATION</scope>
</reference>
<keyword evidence="4" id="KW-0804">Transcription</keyword>
<dbReference type="AlphaFoldDB" id="A0A913X6Y9"/>
<keyword evidence="5" id="KW-0539">Nucleus</keyword>
<evidence type="ECO:0000256" key="2">
    <source>
        <dbReference type="ARBA" id="ARBA00023015"/>
    </source>
</evidence>
<name>A0A913X6Y9_EXADI</name>
<evidence type="ECO:0000259" key="7">
    <source>
        <dbReference type="PROSITE" id="PS50888"/>
    </source>
</evidence>
<feature type="region of interest" description="Disordered" evidence="6">
    <location>
        <begin position="190"/>
        <end position="252"/>
    </location>
</feature>
<dbReference type="EnsemblMetazoa" id="XM_021044269.2">
    <property type="protein sequence ID" value="XP_020899928.1"/>
    <property type="gene ID" value="LOC110238586"/>
</dbReference>
<dbReference type="SUPFAM" id="SSF47459">
    <property type="entry name" value="HLH, helix-loop-helix DNA-binding domain"/>
    <property type="match status" value="1"/>
</dbReference>
<dbReference type="PANTHER" id="PTHR11969:SF54">
    <property type="entry name" value="MAD-LIKE PROTEIN 1"/>
    <property type="match status" value="1"/>
</dbReference>
<dbReference type="Proteomes" id="UP000887567">
    <property type="component" value="Unplaced"/>
</dbReference>
<dbReference type="GO" id="GO:0000981">
    <property type="term" value="F:DNA-binding transcription factor activity, RNA polymerase II-specific"/>
    <property type="evidence" value="ECO:0007669"/>
    <property type="project" value="TreeGrafter"/>
</dbReference>
<evidence type="ECO:0000313" key="9">
    <source>
        <dbReference type="Proteomes" id="UP000887567"/>
    </source>
</evidence>
<evidence type="ECO:0000256" key="6">
    <source>
        <dbReference type="SAM" id="MobiDB-lite"/>
    </source>
</evidence>
<keyword evidence="2" id="KW-0805">Transcription regulation</keyword>
<dbReference type="KEGG" id="epa:110238586"/>
<comment type="subcellular location">
    <subcellularLocation>
        <location evidence="1">Nucleus</location>
    </subcellularLocation>
</comment>
<feature type="region of interest" description="Disordered" evidence="6">
    <location>
        <begin position="86"/>
        <end position="114"/>
    </location>
</feature>
<dbReference type="SMART" id="SM00353">
    <property type="entry name" value="HLH"/>
    <property type="match status" value="1"/>
</dbReference>
<dbReference type="GeneID" id="110238586"/>
<dbReference type="OrthoDB" id="5920083at2759"/>
<organism evidence="8 9">
    <name type="scientific">Exaiptasia diaphana</name>
    <name type="common">Tropical sea anemone</name>
    <name type="synonym">Aiptasia pulchella</name>
    <dbReference type="NCBI Taxonomy" id="2652724"/>
    <lineage>
        <taxon>Eukaryota</taxon>
        <taxon>Metazoa</taxon>
        <taxon>Cnidaria</taxon>
        <taxon>Anthozoa</taxon>
        <taxon>Hexacorallia</taxon>
        <taxon>Actiniaria</taxon>
        <taxon>Aiptasiidae</taxon>
        <taxon>Exaiptasia</taxon>
    </lineage>
</organism>
<evidence type="ECO:0000256" key="1">
    <source>
        <dbReference type="ARBA" id="ARBA00004123"/>
    </source>
</evidence>
<dbReference type="Gene3D" id="4.10.280.10">
    <property type="entry name" value="Helix-loop-helix DNA-binding domain"/>
    <property type="match status" value="1"/>
</dbReference>
<evidence type="ECO:0000256" key="3">
    <source>
        <dbReference type="ARBA" id="ARBA00023125"/>
    </source>
</evidence>
<dbReference type="GO" id="GO:0000978">
    <property type="term" value="F:RNA polymerase II cis-regulatory region sequence-specific DNA binding"/>
    <property type="evidence" value="ECO:0007669"/>
    <property type="project" value="TreeGrafter"/>
</dbReference>
<proteinExistence type="predicted"/>
<feature type="compositionally biased region" description="Acidic residues" evidence="6">
    <location>
        <begin position="204"/>
        <end position="227"/>
    </location>
</feature>
<dbReference type="GO" id="GO:0005634">
    <property type="term" value="C:nucleus"/>
    <property type="evidence" value="ECO:0007669"/>
    <property type="project" value="UniProtKB-SubCell"/>
</dbReference>
<dbReference type="CDD" id="cd11401">
    <property type="entry name" value="bHLHzip_Mad"/>
    <property type="match status" value="1"/>
</dbReference>
<dbReference type="RefSeq" id="XP_020899928.1">
    <property type="nucleotide sequence ID" value="XM_021044269.2"/>
</dbReference>
<dbReference type="InterPro" id="IPR036638">
    <property type="entry name" value="HLH_DNA-bd_sf"/>
</dbReference>
<dbReference type="Pfam" id="PF00010">
    <property type="entry name" value="HLH"/>
    <property type="match status" value="1"/>
</dbReference>
<feature type="compositionally biased region" description="Basic and acidic residues" evidence="6">
    <location>
        <begin position="190"/>
        <end position="199"/>
    </location>
</feature>
<dbReference type="PANTHER" id="PTHR11969">
    <property type="entry name" value="MAX DIMERIZATION, MAD"/>
    <property type="match status" value="1"/>
</dbReference>
<evidence type="ECO:0000313" key="8">
    <source>
        <dbReference type="EnsemblMetazoa" id="XP_020899928.1"/>
    </source>
</evidence>
<dbReference type="OMA" id="SSTHNEM"/>
<accession>A0A913X6Y9</accession>
<protein>
    <recommendedName>
        <fullName evidence="7">BHLH domain-containing protein</fullName>
    </recommendedName>
</protein>
<evidence type="ECO:0000256" key="5">
    <source>
        <dbReference type="ARBA" id="ARBA00023242"/>
    </source>
</evidence>
<keyword evidence="3" id="KW-0238">DNA-binding</keyword>
<feature type="domain" description="BHLH" evidence="7">
    <location>
        <begin position="106"/>
        <end position="158"/>
    </location>
</feature>
<dbReference type="PROSITE" id="PS50888">
    <property type="entry name" value="BHLH"/>
    <property type="match status" value="1"/>
</dbReference>
<dbReference type="InterPro" id="IPR011598">
    <property type="entry name" value="bHLH_dom"/>
</dbReference>
<evidence type="ECO:0000256" key="4">
    <source>
        <dbReference type="ARBA" id="ARBA00023163"/>
    </source>
</evidence>
<dbReference type="GO" id="GO:0046983">
    <property type="term" value="F:protein dimerization activity"/>
    <property type="evidence" value="ECO:0007669"/>
    <property type="project" value="InterPro"/>
</dbReference>